<feature type="transmembrane region" description="Helical" evidence="2">
    <location>
        <begin position="328"/>
        <end position="345"/>
    </location>
</feature>
<name>A0A0L6VQS7_9BASI</name>
<dbReference type="Proteomes" id="UP000037035">
    <property type="component" value="Unassembled WGS sequence"/>
</dbReference>
<proteinExistence type="predicted"/>
<protein>
    <submittedName>
        <fullName evidence="3">Uncharacterized protein</fullName>
    </submittedName>
</protein>
<feature type="transmembrane region" description="Helical" evidence="2">
    <location>
        <begin position="249"/>
        <end position="269"/>
    </location>
</feature>
<dbReference type="EMBL" id="LAVV01002854">
    <property type="protein sequence ID" value="KNZ62545.1"/>
    <property type="molecule type" value="Genomic_DNA"/>
</dbReference>
<reference evidence="3 4" key="1">
    <citation type="submission" date="2015-08" db="EMBL/GenBank/DDBJ databases">
        <title>Next Generation Sequencing and Analysis of the Genome of Puccinia sorghi L Schw, the Causal Agent of Maize Common Rust.</title>
        <authorList>
            <person name="Rochi L."/>
            <person name="Burguener G."/>
            <person name="Darino M."/>
            <person name="Turjanski A."/>
            <person name="Kreff E."/>
            <person name="Dieguez M.J."/>
            <person name="Sacco F."/>
        </authorList>
    </citation>
    <scope>NUCLEOTIDE SEQUENCE [LARGE SCALE GENOMIC DNA]</scope>
    <source>
        <strain evidence="3 4">RO10H11247</strain>
    </source>
</reference>
<feature type="region of interest" description="Disordered" evidence="1">
    <location>
        <begin position="123"/>
        <end position="174"/>
    </location>
</feature>
<feature type="compositionally biased region" description="Low complexity" evidence="1">
    <location>
        <begin position="25"/>
        <end position="35"/>
    </location>
</feature>
<organism evidence="3 4">
    <name type="scientific">Puccinia sorghi</name>
    <dbReference type="NCBI Taxonomy" id="27349"/>
    <lineage>
        <taxon>Eukaryota</taxon>
        <taxon>Fungi</taxon>
        <taxon>Dikarya</taxon>
        <taxon>Basidiomycota</taxon>
        <taxon>Pucciniomycotina</taxon>
        <taxon>Pucciniomycetes</taxon>
        <taxon>Pucciniales</taxon>
        <taxon>Pucciniaceae</taxon>
        <taxon>Puccinia</taxon>
    </lineage>
</organism>
<feature type="compositionally biased region" description="Basic and acidic residues" evidence="1">
    <location>
        <begin position="157"/>
        <end position="174"/>
    </location>
</feature>
<accession>A0A0L6VQS7</accession>
<feature type="compositionally biased region" description="Low complexity" evidence="1">
    <location>
        <begin position="139"/>
        <end position="156"/>
    </location>
</feature>
<feature type="compositionally biased region" description="Polar residues" evidence="1">
    <location>
        <begin position="66"/>
        <end position="83"/>
    </location>
</feature>
<feature type="region of interest" description="Disordered" evidence="1">
    <location>
        <begin position="1"/>
        <end position="106"/>
    </location>
</feature>
<gene>
    <name evidence="3" type="ORF">VP01_1256g1</name>
</gene>
<feature type="transmembrane region" description="Helical" evidence="2">
    <location>
        <begin position="184"/>
        <end position="205"/>
    </location>
</feature>
<keyword evidence="2" id="KW-1133">Transmembrane helix</keyword>
<feature type="compositionally biased region" description="Low complexity" evidence="1">
    <location>
        <begin position="91"/>
        <end position="102"/>
    </location>
</feature>
<keyword evidence="4" id="KW-1185">Reference proteome</keyword>
<feature type="transmembrane region" description="Helical" evidence="2">
    <location>
        <begin position="303"/>
        <end position="322"/>
    </location>
</feature>
<keyword evidence="2" id="KW-0472">Membrane</keyword>
<evidence type="ECO:0000313" key="3">
    <source>
        <dbReference type="EMBL" id="KNZ62545.1"/>
    </source>
</evidence>
<dbReference type="AlphaFoldDB" id="A0A0L6VQS7"/>
<evidence type="ECO:0000256" key="2">
    <source>
        <dbReference type="SAM" id="Phobius"/>
    </source>
</evidence>
<feature type="transmembrane region" description="Helical" evidence="2">
    <location>
        <begin position="225"/>
        <end position="242"/>
    </location>
</feature>
<dbReference type="STRING" id="27349.A0A0L6VQS7"/>
<evidence type="ECO:0000313" key="4">
    <source>
        <dbReference type="Proteomes" id="UP000037035"/>
    </source>
</evidence>
<evidence type="ECO:0000256" key="1">
    <source>
        <dbReference type="SAM" id="MobiDB-lite"/>
    </source>
</evidence>
<sequence length="393" mass="43119">MGSLNSHSSRRSEGAPGGMATVLASSSSNNNNNSSGSLEGRSAVAGAEGQAQTDSSSSSSKMELIHSSQLNSTRPQQTNQSLKSRSKTVAPLEGEPMPLGEEQSTSVACGSLTRFVEEAGGIGAQSSSKKIVSEMIPQDGKGPSRRSSSGSGSGCPDRGRQDRSPTRQVQSDDRRDHKLISLPANILPFSPTLPYLSILLVPFLLPPRPLPILLSLSSKLLFLKTVSSFFLCYLFPLFFCWFGHLGYVIHLFLFCFSINFFSFFLFALSFFTDDFIFICISFVILIFRKILTHTPPKKNLYHWISISLVLDDNIYIMTVFFGEGKSNLRNLALVLGAYSSCCGLFERIISKMRAGWWPYSSQLLFVYRVGRLSVTVDGFGWPGILAHCQDPLG</sequence>
<dbReference type="VEuPathDB" id="FungiDB:VP01_1256g1"/>
<keyword evidence="2" id="KW-0812">Transmembrane</keyword>
<feature type="transmembrane region" description="Helical" evidence="2">
    <location>
        <begin position="275"/>
        <end position="291"/>
    </location>
</feature>
<comment type="caution">
    <text evidence="3">The sequence shown here is derived from an EMBL/GenBank/DDBJ whole genome shotgun (WGS) entry which is preliminary data.</text>
</comment>